<reference evidence="3" key="1">
    <citation type="submission" date="2021-02" db="EMBL/GenBank/DDBJ databases">
        <authorList>
            <person name="Palmer J.M."/>
        </authorList>
    </citation>
    <scope>NUCLEOTIDE SEQUENCE</scope>
    <source>
        <strain evidence="3">SCRP734</strain>
    </source>
</reference>
<dbReference type="OrthoDB" id="552049at2759"/>
<feature type="chain" id="PRO_5035930682" evidence="1">
    <location>
        <begin position="28"/>
        <end position="960"/>
    </location>
</feature>
<evidence type="ECO:0000313" key="3">
    <source>
        <dbReference type="EMBL" id="KAG7382306.1"/>
    </source>
</evidence>
<keyword evidence="1" id="KW-0732">Signal</keyword>
<dbReference type="InterPro" id="IPR001623">
    <property type="entry name" value="DnaJ_domain"/>
</dbReference>
<dbReference type="CDD" id="cd06257">
    <property type="entry name" value="DnaJ"/>
    <property type="match status" value="1"/>
</dbReference>
<feature type="signal peptide" evidence="1">
    <location>
        <begin position="1"/>
        <end position="27"/>
    </location>
</feature>
<protein>
    <submittedName>
        <fullName evidence="3">Peroxisomal membrane protein 4</fullName>
    </submittedName>
</protein>
<keyword evidence="4" id="KW-1185">Reference proteome</keyword>
<organism evidence="3 4">
    <name type="scientific">Phytophthora pseudosyringae</name>
    <dbReference type="NCBI Taxonomy" id="221518"/>
    <lineage>
        <taxon>Eukaryota</taxon>
        <taxon>Sar</taxon>
        <taxon>Stramenopiles</taxon>
        <taxon>Oomycota</taxon>
        <taxon>Peronosporomycetes</taxon>
        <taxon>Peronosporales</taxon>
        <taxon>Peronosporaceae</taxon>
        <taxon>Phytophthora</taxon>
    </lineage>
</organism>
<dbReference type="SMART" id="SM00271">
    <property type="entry name" value="DnaJ"/>
    <property type="match status" value="1"/>
</dbReference>
<feature type="domain" description="J" evidence="2">
    <location>
        <begin position="890"/>
        <end position="957"/>
    </location>
</feature>
<name>A0A8T1VN12_9STRA</name>
<evidence type="ECO:0000256" key="1">
    <source>
        <dbReference type="SAM" id="SignalP"/>
    </source>
</evidence>
<dbReference type="AlphaFoldDB" id="A0A8T1VN12"/>
<evidence type="ECO:0000259" key="2">
    <source>
        <dbReference type="PROSITE" id="PS50076"/>
    </source>
</evidence>
<dbReference type="PROSITE" id="PS50076">
    <property type="entry name" value="DNAJ_2"/>
    <property type="match status" value="1"/>
</dbReference>
<gene>
    <name evidence="3" type="primary">PXMP4_2</name>
    <name evidence="3" type="ORF">PHYPSEUDO_005038</name>
</gene>
<sequence length="960" mass="103113">MKLHARRVRRLLAVLLIVWCALQVARAATKKDAWTKCIRSVPRSFTQPQQEQLCGPNLSNGQDPTNPGQCAKLALGGRPLQPAKFASRAELLRAASIIQLCSRTQTTGPAKCWVAIPAQVRQQLLVAFASPSPEANVISEATMVPLVQVCQDAQDDRPAQCLLLWLELSKTLSKRDADGGLATAVALCKSFGGKVSALKQCIKQTGPHLRTRAGSEIGVLQLCQLVRDGTNLPAVVECASELGRKHVLPTAIAQVCAGASGIVQPHRCFVEAQQRLKWMGQDAQMSLCMNAAADAAVVPINCALEMKSIARTLLPSNPSFPLTAEYGMFVSNLCRSATNATTVIECVRLVPAHAFTASQVLRLCAASTMPGQMPEDGDSVSLYPTSCAAQARLLLQRSASTSVGDSNGMGMSASTAAVHVCEQATSDAPSKCLADTQRDQALSAKLRVQLCRRATSDSPQLCVHSLRKLVNAQRMDIYDAVAACRQTKSLGPAECVMGLFQLATSATGKVAAQLCHDAKTLEPARCFVASPTFYDDELKVLLCNQAESLAPASCAESVITRFANQPSVKVSLCRGAASAAPAACAVEAPFGMDEASVVELCRSAGSTAPARCAQEVSTSLSVPWHRVAQVCAGSASTTPGRCLAHHSRHSRLLLRALDDNQVVIECRRAVARPAALGIAKASYNCPELRPMCPLQLVLTVLDQYGDPMVENYHQVRDAGVVYVSATFTGSYDPQHKLVHRGEPSLQGPSYATIANGSAVFSNLQFTGAGEFTLTFRAGERVTEEVARVLVHPDLAAEALHSRCDKLFTRFQCSAQSPPSLNRDHQRNELQLLRLPHGLQLSAVSCGQYWADNTGGLVFSGFSPPSHVLYALPRPLYDLFTSADIPRADMSAWALLGLQEGETNRGAIRRAYHQQSLQWHPDKWHALAATLPPVWQHELGGVYALVTQAYDQLVKPSTSTH</sequence>
<dbReference type="Proteomes" id="UP000694044">
    <property type="component" value="Unassembled WGS sequence"/>
</dbReference>
<comment type="caution">
    <text evidence="3">The sequence shown here is derived from an EMBL/GenBank/DDBJ whole genome shotgun (WGS) entry which is preliminary data.</text>
</comment>
<evidence type="ECO:0000313" key="4">
    <source>
        <dbReference type="Proteomes" id="UP000694044"/>
    </source>
</evidence>
<proteinExistence type="predicted"/>
<dbReference type="EMBL" id="JAGDFM010000212">
    <property type="protein sequence ID" value="KAG7382306.1"/>
    <property type="molecule type" value="Genomic_DNA"/>
</dbReference>
<accession>A0A8T1VN12</accession>